<protein>
    <recommendedName>
        <fullName evidence="1">Sec23/Sec24 trunk domain-containing protein</fullName>
    </recommendedName>
</protein>
<reference evidence="2" key="2">
    <citation type="submission" date="2021-10" db="EMBL/GenBank/DDBJ databases">
        <title>Phylogenomics reveals ancestral predisposition of the termite-cultivated fungus Termitomyces towards a domesticated lifestyle.</title>
        <authorList>
            <person name="Auxier B."/>
            <person name="Grum-Grzhimaylo A."/>
            <person name="Cardenas M.E."/>
            <person name="Lodge J.D."/>
            <person name="Laessoe T."/>
            <person name="Pedersen O."/>
            <person name="Smith M.E."/>
            <person name="Kuyper T.W."/>
            <person name="Franco-Molano E.A."/>
            <person name="Baroni T.J."/>
            <person name="Aanen D.K."/>
        </authorList>
    </citation>
    <scope>NUCLEOTIDE SEQUENCE</scope>
    <source>
        <strain evidence="2">D49</strain>
    </source>
</reference>
<dbReference type="Proteomes" id="UP000717328">
    <property type="component" value="Unassembled WGS sequence"/>
</dbReference>
<name>A0A9P7GTX6_9AGAR</name>
<dbReference type="GO" id="GO:0030127">
    <property type="term" value="C:COPII vesicle coat"/>
    <property type="evidence" value="ECO:0007669"/>
    <property type="project" value="InterPro"/>
</dbReference>
<dbReference type="PANTHER" id="PTHR13803:SF4">
    <property type="entry name" value="SECRETORY 24CD, ISOFORM C"/>
    <property type="match status" value="1"/>
</dbReference>
<evidence type="ECO:0000259" key="1">
    <source>
        <dbReference type="Pfam" id="PF04811"/>
    </source>
</evidence>
<dbReference type="PANTHER" id="PTHR13803">
    <property type="entry name" value="SEC24-RELATED PROTEIN"/>
    <property type="match status" value="1"/>
</dbReference>
<dbReference type="InterPro" id="IPR006896">
    <property type="entry name" value="Sec23/24_trunk_dom"/>
</dbReference>
<dbReference type="InterPro" id="IPR050550">
    <property type="entry name" value="SEC23_SEC24_subfamily"/>
</dbReference>
<proteinExistence type="predicted"/>
<reference evidence="2" key="1">
    <citation type="submission" date="2021-02" db="EMBL/GenBank/DDBJ databases">
        <authorList>
            <person name="Nieuwenhuis M."/>
            <person name="Van De Peppel L.J.J."/>
        </authorList>
    </citation>
    <scope>NUCLEOTIDE SEQUENCE</scope>
    <source>
        <strain evidence="2">D49</strain>
    </source>
</reference>
<dbReference type="OrthoDB" id="49016at2759"/>
<keyword evidence="3" id="KW-1185">Reference proteome</keyword>
<dbReference type="SUPFAM" id="SSF53300">
    <property type="entry name" value="vWA-like"/>
    <property type="match status" value="1"/>
</dbReference>
<dbReference type="Gene3D" id="3.40.50.410">
    <property type="entry name" value="von Willebrand factor, type A domain"/>
    <property type="match status" value="1"/>
</dbReference>
<comment type="caution">
    <text evidence="2">The sequence shown here is derived from an EMBL/GenBank/DDBJ whole genome shotgun (WGS) entry which is preliminary data.</text>
</comment>
<dbReference type="GO" id="GO:0000149">
    <property type="term" value="F:SNARE binding"/>
    <property type="evidence" value="ECO:0007669"/>
    <property type="project" value="TreeGrafter"/>
</dbReference>
<evidence type="ECO:0000313" key="2">
    <source>
        <dbReference type="EMBL" id="KAG5654423.1"/>
    </source>
</evidence>
<dbReference type="AlphaFoldDB" id="A0A9P7GTX6"/>
<sequence length="169" mass="18747">MSLDANLMRLDHLQRPELNKGTVDFAVPKEYWAINPPEGFIPSYYAVEPRIPGPRAPAPPKYIFAFDVSREAVQSGLLRAACACVRTILYGGAAGPDGTLDVDACFPPQCSLAIITYDSTLHFYDLSVRAPLVSSVSHSRGLPRPVRSRPHAGRARYRRGVRSFKEWSF</sequence>
<organism evidence="2 3">
    <name type="scientific">Sphagnurus paluster</name>
    <dbReference type="NCBI Taxonomy" id="117069"/>
    <lineage>
        <taxon>Eukaryota</taxon>
        <taxon>Fungi</taxon>
        <taxon>Dikarya</taxon>
        <taxon>Basidiomycota</taxon>
        <taxon>Agaricomycotina</taxon>
        <taxon>Agaricomycetes</taxon>
        <taxon>Agaricomycetidae</taxon>
        <taxon>Agaricales</taxon>
        <taxon>Tricholomatineae</taxon>
        <taxon>Lyophyllaceae</taxon>
        <taxon>Sphagnurus</taxon>
    </lineage>
</organism>
<evidence type="ECO:0000313" key="3">
    <source>
        <dbReference type="Proteomes" id="UP000717328"/>
    </source>
</evidence>
<feature type="domain" description="Sec23/Sec24 trunk" evidence="1">
    <location>
        <begin position="57"/>
        <end position="129"/>
    </location>
</feature>
<dbReference type="GO" id="GO:0090110">
    <property type="term" value="P:COPII-coated vesicle cargo loading"/>
    <property type="evidence" value="ECO:0007669"/>
    <property type="project" value="TreeGrafter"/>
</dbReference>
<dbReference type="Pfam" id="PF04811">
    <property type="entry name" value="Sec23_trunk"/>
    <property type="match status" value="1"/>
</dbReference>
<dbReference type="InterPro" id="IPR036465">
    <property type="entry name" value="vWFA_dom_sf"/>
</dbReference>
<dbReference type="GO" id="GO:0008270">
    <property type="term" value="F:zinc ion binding"/>
    <property type="evidence" value="ECO:0007669"/>
    <property type="project" value="TreeGrafter"/>
</dbReference>
<accession>A0A9P7GTX6</accession>
<dbReference type="GO" id="GO:0006886">
    <property type="term" value="P:intracellular protein transport"/>
    <property type="evidence" value="ECO:0007669"/>
    <property type="project" value="InterPro"/>
</dbReference>
<gene>
    <name evidence="2" type="ORF">H0H81_002612</name>
</gene>
<dbReference type="GO" id="GO:0070971">
    <property type="term" value="C:endoplasmic reticulum exit site"/>
    <property type="evidence" value="ECO:0007669"/>
    <property type="project" value="TreeGrafter"/>
</dbReference>
<dbReference type="EMBL" id="JABCKI010000008">
    <property type="protein sequence ID" value="KAG5654423.1"/>
    <property type="molecule type" value="Genomic_DNA"/>
</dbReference>